<evidence type="ECO:0000256" key="2">
    <source>
        <dbReference type="SAM" id="SignalP"/>
    </source>
</evidence>
<gene>
    <name evidence="3" type="ORF">C8F04DRAFT_597764</name>
</gene>
<dbReference type="EMBL" id="JARJCM010000006">
    <property type="protein sequence ID" value="KAJ7044828.1"/>
    <property type="molecule type" value="Genomic_DNA"/>
</dbReference>
<comment type="caution">
    <text evidence="3">The sequence shown here is derived from an EMBL/GenBank/DDBJ whole genome shotgun (WGS) entry which is preliminary data.</text>
</comment>
<name>A0AAD6XA55_9AGAR</name>
<evidence type="ECO:0000256" key="1">
    <source>
        <dbReference type="SAM" id="MobiDB-lite"/>
    </source>
</evidence>
<keyword evidence="2" id="KW-0732">Signal</keyword>
<feature type="region of interest" description="Disordered" evidence="1">
    <location>
        <begin position="260"/>
        <end position="279"/>
    </location>
</feature>
<feature type="chain" id="PRO_5041963364" evidence="2">
    <location>
        <begin position="23"/>
        <end position="298"/>
    </location>
</feature>
<keyword evidence="4" id="KW-1185">Reference proteome</keyword>
<accession>A0AAD6XA55</accession>
<protein>
    <submittedName>
        <fullName evidence="3">Uncharacterized protein</fullName>
    </submittedName>
</protein>
<dbReference type="Proteomes" id="UP001218188">
    <property type="component" value="Unassembled WGS sequence"/>
</dbReference>
<evidence type="ECO:0000313" key="4">
    <source>
        <dbReference type="Proteomes" id="UP001218188"/>
    </source>
</evidence>
<feature type="compositionally biased region" description="Polar residues" evidence="1">
    <location>
        <begin position="260"/>
        <end position="273"/>
    </location>
</feature>
<sequence>MAPSSFLLRLLLLPSTLLPVLASLIQTPQLPGLLFNLSTPRPADIVQSLPTVPDNCAKYTGAAKECPTTMSAVDVTYDDCGSPWTICRCASANITLDASVDFLAHVPVGLRRYVGTVMVMPDTSAHAYTLNSDIHFFGICSQRTWIHESTHAADGALGITRGGINGTPWAQAVGNDTCVPDTYAATNLVEDLAQMSVVEVYRLLNNTLPPGLSADCMSHQLAYLATLPLYNASTLFGDTCAFEPQLASALHDLVPVASSPTLQGSSSASQTPKPSGADGATRQIGFGVILSLLISFAV</sequence>
<dbReference type="AlphaFoldDB" id="A0AAD6XA55"/>
<proteinExistence type="predicted"/>
<evidence type="ECO:0000313" key="3">
    <source>
        <dbReference type="EMBL" id="KAJ7044828.1"/>
    </source>
</evidence>
<organism evidence="3 4">
    <name type="scientific">Mycena alexandri</name>
    <dbReference type="NCBI Taxonomy" id="1745969"/>
    <lineage>
        <taxon>Eukaryota</taxon>
        <taxon>Fungi</taxon>
        <taxon>Dikarya</taxon>
        <taxon>Basidiomycota</taxon>
        <taxon>Agaricomycotina</taxon>
        <taxon>Agaricomycetes</taxon>
        <taxon>Agaricomycetidae</taxon>
        <taxon>Agaricales</taxon>
        <taxon>Marasmiineae</taxon>
        <taxon>Mycenaceae</taxon>
        <taxon>Mycena</taxon>
    </lineage>
</organism>
<feature type="signal peptide" evidence="2">
    <location>
        <begin position="1"/>
        <end position="22"/>
    </location>
</feature>
<reference evidence="3" key="1">
    <citation type="submission" date="2023-03" db="EMBL/GenBank/DDBJ databases">
        <title>Massive genome expansion in bonnet fungi (Mycena s.s.) driven by repeated elements and novel gene families across ecological guilds.</title>
        <authorList>
            <consortium name="Lawrence Berkeley National Laboratory"/>
            <person name="Harder C.B."/>
            <person name="Miyauchi S."/>
            <person name="Viragh M."/>
            <person name="Kuo A."/>
            <person name="Thoen E."/>
            <person name="Andreopoulos B."/>
            <person name="Lu D."/>
            <person name="Skrede I."/>
            <person name="Drula E."/>
            <person name="Henrissat B."/>
            <person name="Morin E."/>
            <person name="Kohler A."/>
            <person name="Barry K."/>
            <person name="LaButti K."/>
            <person name="Morin E."/>
            <person name="Salamov A."/>
            <person name="Lipzen A."/>
            <person name="Mereny Z."/>
            <person name="Hegedus B."/>
            <person name="Baldrian P."/>
            <person name="Stursova M."/>
            <person name="Weitz H."/>
            <person name="Taylor A."/>
            <person name="Grigoriev I.V."/>
            <person name="Nagy L.G."/>
            <person name="Martin F."/>
            <person name="Kauserud H."/>
        </authorList>
    </citation>
    <scope>NUCLEOTIDE SEQUENCE</scope>
    <source>
        <strain evidence="3">CBHHK200</strain>
    </source>
</reference>